<dbReference type="InterPro" id="IPR023115">
    <property type="entry name" value="TIF_IF2_dom3"/>
</dbReference>
<evidence type="ECO:0000256" key="4">
    <source>
        <dbReference type="ARBA" id="ARBA00022917"/>
    </source>
</evidence>
<dbReference type="FunFam" id="3.40.50.10050:FF:000001">
    <property type="entry name" value="Translation initiation factor IF-2"/>
    <property type="match status" value="1"/>
</dbReference>
<dbReference type="PANTHER" id="PTHR43381:SF20">
    <property type="entry name" value="TRANSLATION INITIATION FACTOR IF-2, MITOCHONDRIAL"/>
    <property type="match status" value="1"/>
</dbReference>
<dbReference type="PANTHER" id="PTHR43381">
    <property type="entry name" value="TRANSLATION INITIATION FACTOR IF-2-RELATED"/>
    <property type="match status" value="1"/>
</dbReference>
<evidence type="ECO:0000313" key="9">
    <source>
        <dbReference type="EMBL" id="KAJ4788324.1"/>
    </source>
</evidence>
<dbReference type="InterPro" id="IPR009000">
    <property type="entry name" value="Transl_B-barrel_sf"/>
</dbReference>
<evidence type="ECO:0000256" key="2">
    <source>
        <dbReference type="ARBA" id="ARBA00022540"/>
    </source>
</evidence>
<dbReference type="InterPro" id="IPR036925">
    <property type="entry name" value="TIF_IF2_dom3_sf"/>
</dbReference>
<dbReference type="GO" id="GO:0005525">
    <property type="term" value="F:GTP binding"/>
    <property type="evidence" value="ECO:0007669"/>
    <property type="project" value="UniProtKB-KW"/>
</dbReference>
<accession>A0AAV8F5J4</accession>
<dbReference type="Pfam" id="PF22042">
    <property type="entry name" value="EF-G_D2"/>
    <property type="match status" value="1"/>
</dbReference>
<dbReference type="GO" id="GO:0003743">
    <property type="term" value="F:translation initiation factor activity"/>
    <property type="evidence" value="ECO:0007669"/>
    <property type="project" value="UniProtKB-KW"/>
</dbReference>
<name>A0AAV8F5J4_9POAL</name>
<dbReference type="SUPFAM" id="SSF50447">
    <property type="entry name" value="Translation proteins"/>
    <property type="match status" value="2"/>
</dbReference>
<dbReference type="Proteomes" id="UP001140206">
    <property type="component" value="Chromosome 2"/>
</dbReference>
<dbReference type="FunFam" id="2.40.30.10:FF:000008">
    <property type="entry name" value="Translation initiation factor IF-2"/>
    <property type="match status" value="1"/>
</dbReference>
<keyword evidence="3" id="KW-0547">Nucleotide-binding</keyword>
<evidence type="ECO:0000256" key="1">
    <source>
        <dbReference type="ARBA" id="ARBA00007733"/>
    </source>
</evidence>
<dbReference type="CDD" id="cd03702">
    <property type="entry name" value="IF2_mtIF2_II"/>
    <property type="match status" value="1"/>
</dbReference>
<feature type="domain" description="Translation initiation factor IF- 2" evidence="7">
    <location>
        <begin position="118"/>
        <end position="229"/>
    </location>
</feature>
<feature type="region of interest" description="Disordered" evidence="6">
    <location>
        <begin position="111"/>
        <end position="131"/>
    </location>
</feature>
<reference evidence="9" key="1">
    <citation type="submission" date="2022-08" db="EMBL/GenBank/DDBJ databases">
        <authorList>
            <person name="Marques A."/>
        </authorList>
    </citation>
    <scope>NUCLEOTIDE SEQUENCE</scope>
    <source>
        <strain evidence="9">RhyPub2mFocal</strain>
        <tissue evidence="9">Leaves</tissue>
    </source>
</reference>
<organism evidence="9 10">
    <name type="scientific">Rhynchospora pubera</name>
    <dbReference type="NCBI Taxonomy" id="906938"/>
    <lineage>
        <taxon>Eukaryota</taxon>
        <taxon>Viridiplantae</taxon>
        <taxon>Streptophyta</taxon>
        <taxon>Embryophyta</taxon>
        <taxon>Tracheophyta</taxon>
        <taxon>Spermatophyta</taxon>
        <taxon>Magnoliopsida</taxon>
        <taxon>Liliopsida</taxon>
        <taxon>Poales</taxon>
        <taxon>Cyperaceae</taxon>
        <taxon>Cyperoideae</taxon>
        <taxon>Rhynchosporeae</taxon>
        <taxon>Rhynchospora</taxon>
    </lineage>
</organism>
<dbReference type="InterPro" id="IPR044145">
    <property type="entry name" value="IF2_II"/>
</dbReference>
<feature type="domain" description="Elongation factor G-like" evidence="8">
    <location>
        <begin position="10"/>
        <end position="90"/>
    </location>
</feature>
<evidence type="ECO:0000313" key="10">
    <source>
        <dbReference type="Proteomes" id="UP001140206"/>
    </source>
</evidence>
<evidence type="ECO:0000256" key="6">
    <source>
        <dbReference type="SAM" id="MobiDB-lite"/>
    </source>
</evidence>
<dbReference type="InterPro" id="IPR015760">
    <property type="entry name" value="TIF_IF2"/>
</dbReference>
<dbReference type="AlphaFoldDB" id="A0AAV8F5J4"/>
<gene>
    <name evidence="9" type="ORF">LUZ62_039570</name>
</gene>
<dbReference type="Pfam" id="PF11987">
    <property type="entry name" value="IF-2"/>
    <property type="match status" value="1"/>
</dbReference>
<evidence type="ECO:0000256" key="5">
    <source>
        <dbReference type="ARBA" id="ARBA00023134"/>
    </source>
</evidence>
<evidence type="ECO:0000259" key="8">
    <source>
        <dbReference type="Pfam" id="PF22042"/>
    </source>
</evidence>
<sequence length="358" mass="38751">MDLKARVDGPAQAYVVEARVDRGRGPLVTAIVKSGTLNVGQYVVVGAEWGRIRAIRDMAGRAAELAGPAMPVEIEGMRGLPMAGDDITVVGSEERARMLSQGRRKKLERERLERMNQENVEASAEEGDEADDVPERVEVAVVVKGDVQGTVQAVADSLRSLNSPQVFVNIVHMGVGPISQSDVDKAQACNACIVGFNIRSPPSPISLSAKQANIKIFLHRVIYHLLEEMGKLIVEKAPGTAETQVTGEAEVLSIFELKSRKSKGPDVKIAGCRITDGRFTRTATMRLLRSGEVVFEGSCASLKREKQDVEAVGKGNECGLVIQDCQDFKVGDVIQCLEQVIRKPKFVSSESGAVRIEC</sequence>
<comment type="caution">
    <text evidence="9">The sequence shown here is derived from an EMBL/GenBank/DDBJ whole genome shotgun (WGS) entry which is preliminary data.</text>
</comment>
<dbReference type="Gene3D" id="2.40.30.10">
    <property type="entry name" value="Translation factors"/>
    <property type="match status" value="2"/>
</dbReference>
<evidence type="ECO:0000256" key="3">
    <source>
        <dbReference type="ARBA" id="ARBA00022741"/>
    </source>
</evidence>
<evidence type="ECO:0000259" key="7">
    <source>
        <dbReference type="Pfam" id="PF11987"/>
    </source>
</evidence>
<keyword evidence="4" id="KW-0648">Protein biosynthesis</keyword>
<dbReference type="Gene3D" id="3.40.50.10050">
    <property type="entry name" value="Translation initiation factor IF- 2, domain 3"/>
    <property type="match status" value="1"/>
</dbReference>
<dbReference type="SUPFAM" id="SSF52156">
    <property type="entry name" value="Initiation factor IF2/eIF5b, domain 3"/>
    <property type="match status" value="1"/>
</dbReference>
<dbReference type="CDD" id="cd03692">
    <property type="entry name" value="mtIF2_IVc"/>
    <property type="match status" value="1"/>
</dbReference>
<keyword evidence="5" id="KW-0342">GTP-binding</keyword>
<dbReference type="EMBL" id="JAMFTS010000002">
    <property type="protein sequence ID" value="KAJ4788324.1"/>
    <property type="molecule type" value="Genomic_DNA"/>
</dbReference>
<proteinExistence type="inferred from homology"/>
<dbReference type="GO" id="GO:0005737">
    <property type="term" value="C:cytoplasm"/>
    <property type="evidence" value="ECO:0007669"/>
    <property type="project" value="TreeGrafter"/>
</dbReference>
<comment type="similarity">
    <text evidence="1">Belongs to the TRAFAC class translation factor GTPase superfamily. Classic translation factor GTPase family. IF-2 subfamily.</text>
</comment>
<protein>
    <submittedName>
        <fullName evidence="9">Translation initiation factor IF-2</fullName>
    </submittedName>
</protein>
<keyword evidence="10" id="KW-1185">Reference proteome</keyword>
<keyword evidence="2 9" id="KW-0396">Initiation factor</keyword>
<dbReference type="InterPro" id="IPR053905">
    <property type="entry name" value="EF-G-like_DII"/>
</dbReference>